<feature type="transmembrane region" description="Helical" evidence="1">
    <location>
        <begin position="213"/>
        <end position="234"/>
    </location>
</feature>
<evidence type="ECO:0000313" key="2">
    <source>
        <dbReference type="EMBL" id="ALO15345.1"/>
    </source>
</evidence>
<proteinExistence type="predicted"/>
<dbReference type="AlphaFoldDB" id="A0A0S2HZ99"/>
<evidence type="ECO:0000313" key="3">
    <source>
        <dbReference type="Proteomes" id="UP000064893"/>
    </source>
</evidence>
<feature type="transmembrane region" description="Helical" evidence="1">
    <location>
        <begin position="83"/>
        <end position="108"/>
    </location>
</feature>
<feature type="transmembrane region" description="Helical" evidence="1">
    <location>
        <begin position="53"/>
        <end position="76"/>
    </location>
</feature>
<accession>A0A0S2HZ99</accession>
<name>A0A0S2HZ99_9BACT</name>
<keyword evidence="1" id="KW-1133">Transmembrane helix</keyword>
<dbReference type="KEGG" id="blq:L21SP5_01703"/>
<dbReference type="STRING" id="1307839.L21SP5_01703"/>
<keyword evidence="3" id="KW-1185">Reference proteome</keyword>
<feature type="transmembrane region" description="Helical" evidence="1">
    <location>
        <begin position="163"/>
        <end position="186"/>
    </location>
</feature>
<organism evidence="2 3">
    <name type="scientific">Salinivirga cyanobacteriivorans</name>
    <dbReference type="NCBI Taxonomy" id="1307839"/>
    <lineage>
        <taxon>Bacteria</taxon>
        <taxon>Pseudomonadati</taxon>
        <taxon>Bacteroidota</taxon>
        <taxon>Bacteroidia</taxon>
        <taxon>Bacteroidales</taxon>
        <taxon>Salinivirgaceae</taxon>
        <taxon>Salinivirga</taxon>
    </lineage>
</organism>
<dbReference type="OrthoDB" id="9797929at2"/>
<gene>
    <name evidence="2" type="ORF">L21SP5_01703</name>
</gene>
<protein>
    <submittedName>
        <fullName evidence="2">Uncharacterized protein</fullName>
    </submittedName>
</protein>
<keyword evidence="1" id="KW-0472">Membrane</keyword>
<evidence type="ECO:0000256" key="1">
    <source>
        <dbReference type="SAM" id="Phobius"/>
    </source>
</evidence>
<dbReference type="EMBL" id="CP013118">
    <property type="protein sequence ID" value="ALO15345.1"/>
    <property type="molecule type" value="Genomic_DNA"/>
</dbReference>
<feature type="transmembrane region" description="Helical" evidence="1">
    <location>
        <begin position="128"/>
        <end position="151"/>
    </location>
</feature>
<reference evidence="2 3" key="1">
    <citation type="submission" date="2015-11" db="EMBL/GenBank/DDBJ databases">
        <title>Description and complete genome sequence of a novel strain predominating in hypersaline microbial mats and representing a new family of the Bacteriodetes phylum.</title>
        <authorList>
            <person name="Spring S."/>
            <person name="Bunk B."/>
            <person name="Sproer C."/>
            <person name="Klenk H.-P."/>
        </authorList>
    </citation>
    <scope>NUCLEOTIDE SEQUENCE [LARGE SCALE GENOMIC DNA]</scope>
    <source>
        <strain evidence="2 3">L21-Spi-D4</strain>
    </source>
</reference>
<sequence length="243" mass="27939">MQTVLKLSNKIIWPVIAFGITMAMFEASVVVYLRELYYPEGFSFPLKLTSDNVAITEFLREAASLIMIGAVAWLAGRGFTQRFAWFLIIFAIWDIFYYVFLKAILNWPESFMTWDILFLIPVHWTGPVIAPVLISLIMIALGTLMLKFTALKQAPAIINKNEWWFLGSGAFVVFTAFILDYTIYLISNFGKALQGSLIEKLTALSLKYKPDYFPWWLFLTGVALLVFMISRYYIRNKQTSPTD</sequence>
<keyword evidence="1" id="KW-0812">Transmembrane</keyword>
<feature type="transmembrane region" description="Helical" evidence="1">
    <location>
        <begin position="12"/>
        <end position="33"/>
    </location>
</feature>
<dbReference type="RefSeq" id="WP_057952811.1">
    <property type="nucleotide sequence ID" value="NZ_CP013118.1"/>
</dbReference>
<dbReference type="Proteomes" id="UP000064893">
    <property type="component" value="Chromosome"/>
</dbReference>